<evidence type="ECO:0000256" key="1">
    <source>
        <dbReference type="SAM" id="Phobius"/>
    </source>
</evidence>
<evidence type="ECO:0000313" key="3">
    <source>
        <dbReference type="Proteomes" id="UP000617555"/>
    </source>
</evidence>
<reference evidence="3" key="1">
    <citation type="journal article" date="2019" name="Int. J. Syst. Evol. Microbiol.">
        <title>The Global Catalogue of Microorganisms (GCM) 10K type strain sequencing project: providing services to taxonomists for standard genome sequencing and annotation.</title>
        <authorList>
            <consortium name="The Broad Institute Genomics Platform"/>
            <consortium name="The Broad Institute Genome Sequencing Center for Infectious Disease"/>
            <person name="Wu L."/>
            <person name="Ma J."/>
        </authorList>
    </citation>
    <scope>NUCLEOTIDE SEQUENCE [LARGE SCALE GENOMIC DNA]</scope>
    <source>
        <strain evidence="3">CGMCC 1.15339</strain>
    </source>
</reference>
<comment type="caution">
    <text evidence="2">The sequence shown here is derived from an EMBL/GenBank/DDBJ whole genome shotgun (WGS) entry which is preliminary data.</text>
</comment>
<feature type="transmembrane region" description="Helical" evidence="1">
    <location>
        <begin position="20"/>
        <end position="38"/>
    </location>
</feature>
<gene>
    <name evidence="2" type="ORF">GCM10011607_11320</name>
</gene>
<dbReference type="EMBL" id="BMII01000007">
    <property type="protein sequence ID" value="GGB52511.1"/>
    <property type="molecule type" value="Genomic_DNA"/>
</dbReference>
<organism evidence="2 3">
    <name type="scientific">Shewanella inventionis</name>
    <dbReference type="NCBI Taxonomy" id="1738770"/>
    <lineage>
        <taxon>Bacteria</taxon>
        <taxon>Pseudomonadati</taxon>
        <taxon>Pseudomonadota</taxon>
        <taxon>Gammaproteobacteria</taxon>
        <taxon>Alteromonadales</taxon>
        <taxon>Shewanellaceae</taxon>
        <taxon>Shewanella</taxon>
    </lineage>
</organism>
<evidence type="ECO:0008006" key="4">
    <source>
        <dbReference type="Google" id="ProtNLM"/>
    </source>
</evidence>
<keyword evidence="1" id="KW-1133">Transmembrane helix</keyword>
<protein>
    <recommendedName>
        <fullName evidence="4">Secreted protein</fullName>
    </recommendedName>
</protein>
<sequence>MANKRCPTGSAKNVLLFVEWILLRWLGITPFASIKTFLTRTKFNQQRSTAPCAFLRDINHKWFYVDDFLSTK</sequence>
<dbReference type="Proteomes" id="UP000617555">
    <property type="component" value="Unassembled WGS sequence"/>
</dbReference>
<name>A0ABQ1IX12_9GAMM</name>
<accession>A0ABQ1IX12</accession>
<keyword evidence="1" id="KW-0472">Membrane</keyword>
<keyword evidence="3" id="KW-1185">Reference proteome</keyword>
<evidence type="ECO:0000313" key="2">
    <source>
        <dbReference type="EMBL" id="GGB52511.1"/>
    </source>
</evidence>
<proteinExistence type="predicted"/>
<keyword evidence="1" id="KW-0812">Transmembrane</keyword>